<dbReference type="AlphaFoldDB" id="A0A4V3WEF5"/>
<reference evidence="2 3" key="1">
    <citation type="submission" date="2019-04" db="EMBL/GenBank/DDBJ databases">
        <title>Cohnella sp. nov. isolated from preserved vegetables.</title>
        <authorList>
            <person name="Lin S.-Y."/>
            <person name="Hung M.-H."/>
            <person name="Young C.-C."/>
        </authorList>
    </citation>
    <scope>NUCLEOTIDE SEQUENCE [LARGE SCALE GENOMIC DNA]</scope>
    <source>
        <strain evidence="2 3">CC-MHH1044</strain>
    </source>
</reference>
<name>A0A4V3WEF5_9BACL</name>
<sequence length="87" mass="9949">MPWFRRDKRSYDEELDTVRSQRSELVPEEFPEGPYGMELGAGESGSGEIAPRTDDAHPLSAFTYENRELHAGLEREYPGDHPTHSEQ</sequence>
<organism evidence="2 3">
    <name type="scientific">Cohnella fermenti</name>
    <dbReference type="NCBI Taxonomy" id="2565925"/>
    <lineage>
        <taxon>Bacteria</taxon>
        <taxon>Bacillati</taxon>
        <taxon>Bacillota</taxon>
        <taxon>Bacilli</taxon>
        <taxon>Bacillales</taxon>
        <taxon>Paenibacillaceae</taxon>
        <taxon>Cohnella</taxon>
    </lineage>
</organism>
<keyword evidence="3" id="KW-1185">Reference proteome</keyword>
<evidence type="ECO:0000256" key="1">
    <source>
        <dbReference type="SAM" id="MobiDB-lite"/>
    </source>
</evidence>
<dbReference type="Proteomes" id="UP000310636">
    <property type="component" value="Unassembled WGS sequence"/>
</dbReference>
<dbReference type="EMBL" id="SSOB01000027">
    <property type="protein sequence ID" value="THF76100.1"/>
    <property type="molecule type" value="Genomic_DNA"/>
</dbReference>
<feature type="region of interest" description="Disordered" evidence="1">
    <location>
        <begin position="1"/>
        <end position="55"/>
    </location>
</feature>
<comment type="caution">
    <text evidence="2">The sequence shown here is derived from an EMBL/GenBank/DDBJ whole genome shotgun (WGS) entry which is preliminary data.</text>
</comment>
<protein>
    <submittedName>
        <fullName evidence="2">Uncharacterized protein</fullName>
    </submittedName>
</protein>
<dbReference type="OrthoDB" id="2376226at2"/>
<feature type="compositionally biased region" description="Basic and acidic residues" evidence="1">
    <location>
        <begin position="9"/>
        <end position="22"/>
    </location>
</feature>
<evidence type="ECO:0000313" key="2">
    <source>
        <dbReference type="EMBL" id="THF76100.1"/>
    </source>
</evidence>
<proteinExistence type="predicted"/>
<gene>
    <name evidence="2" type="ORF">E6C55_20205</name>
</gene>
<accession>A0A4V3WEF5</accession>
<dbReference type="RefSeq" id="WP_136371627.1">
    <property type="nucleotide sequence ID" value="NZ_SSOB01000027.1"/>
</dbReference>
<evidence type="ECO:0000313" key="3">
    <source>
        <dbReference type="Proteomes" id="UP000310636"/>
    </source>
</evidence>
<feature type="region of interest" description="Disordered" evidence="1">
    <location>
        <begin position="67"/>
        <end position="87"/>
    </location>
</feature>